<name>A0AAV4QA21_CAEEX</name>
<accession>A0AAV4QA21</accession>
<evidence type="ECO:0000313" key="2">
    <source>
        <dbReference type="Proteomes" id="UP001054945"/>
    </source>
</evidence>
<comment type="caution">
    <text evidence="1">The sequence shown here is derived from an EMBL/GenBank/DDBJ whole genome shotgun (WGS) entry which is preliminary data.</text>
</comment>
<dbReference type="AlphaFoldDB" id="A0AAV4QA21"/>
<protein>
    <submittedName>
        <fullName evidence="1">Uncharacterized protein</fullName>
    </submittedName>
</protein>
<gene>
    <name evidence="1" type="ORF">CEXT_137901</name>
</gene>
<dbReference type="Proteomes" id="UP001054945">
    <property type="component" value="Unassembled WGS sequence"/>
</dbReference>
<dbReference type="EMBL" id="BPLR01005935">
    <property type="protein sequence ID" value="GIY06172.1"/>
    <property type="molecule type" value="Genomic_DNA"/>
</dbReference>
<organism evidence="1 2">
    <name type="scientific">Caerostris extrusa</name>
    <name type="common">Bark spider</name>
    <name type="synonym">Caerostris bankana</name>
    <dbReference type="NCBI Taxonomy" id="172846"/>
    <lineage>
        <taxon>Eukaryota</taxon>
        <taxon>Metazoa</taxon>
        <taxon>Ecdysozoa</taxon>
        <taxon>Arthropoda</taxon>
        <taxon>Chelicerata</taxon>
        <taxon>Arachnida</taxon>
        <taxon>Araneae</taxon>
        <taxon>Araneomorphae</taxon>
        <taxon>Entelegynae</taxon>
        <taxon>Araneoidea</taxon>
        <taxon>Araneidae</taxon>
        <taxon>Caerostris</taxon>
    </lineage>
</organism>
<keyword evidence="2" id="KW-1185">Reference proteome</keyword>
<reference evidence="1 2" key="1">
    <citation type="submission" date="2021-06" db="EMBL/GenBank/DDBJ databases">
        <title>Caerostris extrusa draft genome.</title>
        <authorList>
            <person name="Kono N."/>
            <person name="Arakawa K."/>
        </authorList>
    </citation>
    <scope>NUCLEOTIDE SEQUENCE [LARGE SCALE GENOMIC DNA]</scope>
</reference>
<evidence type="ECO:0000313" key="1">
    <source>
        <dbReference type="EMBL" id="GIY06172.1"/>
    </source>
</evidence>
<proteinExistence type="predicted"/>
<sequence length="110" mass="12741">MQTQHLEPQKRQQIGEEFLPATVAKRMQRKRRSKCERLFMPTNSTLSREDEQTFRSPIDGIAPQEDQITEEVASGLSLDESSIKEASLILNEGGVRRIKKDFQKDLLRRN</sequence>